<accession>A0AAV2S4P4</accession>
<evidence type="ECO:0000313" key="3">
    <source>
        <dbReference type="Proteomes" id="UP001497623"/>
    </source>
</evidence>
<reference evidence="2 3" key="1">
    <citation type="submission" date="2024-05" db="EMBL/GenBank/DDBJ databases">
        <authorList>
            <person name="Wallberg A."/>
        </authorList>
    </citation>
    <scope>NUCLEOTIDE SEQUENCE [LARGE SCALE GENOMIC DNA]</scope>
</reference>
<comment type="caution">
    <text evidence="2">The sequence shown here is derived from an EMBL/GenBank/DDBJ whole genome shotgun (WGS) entry which is preliminary data.</text>
</comment>
<dbReference type="Proteomes" id="UP001497623">
    <property type="component" value="Unassembled WGS sequence"/>
</dbReference>
<dbReference type="EMBL" id="CAXKWB010042635">
    <property type="protein sequence ID" value="CAL4158227.1"/>
    <property type="molecule type" value="Genomic_DNA"/>
</dbReference>
<feature type="region of interest" description="Disordered" evidence="1">
    <location>
        <begin position="57"/>
        <end position="113"/>
    </location>
</feature>
<gene>
    <name evidence="2" type="ORF">MNOR_LOCUS32055</name>
</gene>
<evidence type="ECO:0000313" key="2">
    <source>
        <dbReference type="EMBL" id="CAL4158227.1"/>
    </source>
</evidence>
<proteinExistence type="predicted"/>
<sequence>MPPLLHHHATAASASATYVSAFSSIYPHVKTSPTGKGSFPASPEKCDEPLNLSLKSSSVAASPKTSIWSPASALEQEKKASLSSPTRPPSPMDSSDCDDSPTHNYLADNHNAPRYNPVLDPLSLHLGLRHYADFMDNLQALATYNKEGREAQPTATPTQEEG</sequence>
<dbReference type="AlphaFoldDB" id="A0AAV2S4P4"/>
<organism evidence="2 3">
    <name type="scientific">Meganyctiphanes norvegica</name>
    <name type="common">Northern krill</name>
    <name type="synonym">Thysanopoda norvegica</name>
    <dbReference type="NCBI Taxonomy" id="48144"/>
    <lineage>
        <taxon>Eukaryota</taxon>
        <taxon>Metazoa</taxon>
        <taxon>Ecdysozoa</taxon>
        <taxon>Arthropoda</taxon>
        <taxon>Crustacea</taxon>
        <taxon>Multicrustacea</taxon>
        <taxon>Malacostraca</taxon>
        <taxon>Eumalacostraca</taxon>
        <taxon>Eucarida</taxon>
        <taxon>Euphausiacea</taxon>
        <taxon>Euphausiidae</taxon>
        <taxon>Meganyctiphanes</taxon>
    </lineage>
</organism>
<keyword evidence="3" id="KW-1185">Reference proteome</keyword>
<name>A0AAV2S4P4_MEGNR</name>
<feature type="compositionally biased region" description="Polar residues" evidence="1">
    <location>
        <begin position="57"/>
        <end position="69"/>
    </location>
</feature>
<feature type="non-terminal residue" evidence="2">
    <location>
        <position position="162"/>
    </location>
</feature>
<protein>
    <submittedName>
        <fullName evidence="2">Uncharacterized protein</fullName>
    </submittedName>
</protein>
<evidence type="ECO:0000256" key="1">
    <source>
        <dbReference type="SAM" id="MobiDB-lite"/>
    </source>
</evidence>